<dbReference type="InterPro" id="IPR001537">
    <property type="entry name" value="SpoU_MeTrfase"/>
</dbReference>
<comment type="catalytic activity">
    <reaction evidence="6">
        <text>cytidine(34) in tRNA + S-adenosyl-L-methionine = 2'-O-methylcytidine(34) in tRNA + S-adenosyl-L-homocysteine + H(+)</text>
        <dbReference type="Rhea" id="RHEA:43084"/>
        <dbReference type="Rhea" id="RHEA-COMP:10331"/>
        <dbReference type="Rhea" id="RHEA-COMP:10332"/>
        <dbReference type="ChEBI" id="CHEBI:15378"/>
        <dbReference type="ChEBI" id="CHEBI:57856"/>
        <dbReference type="ChEBI" id="CHEBI:59789"/>
        <dbReference type="ChEBI" id="CHEBI:74495"/>
        <dbReference type="ChEBI" id="CHEBI:82748"/>
        <dbReference type="EC" id="2.1.1.207"/>
    </reaction>
</comment>
<comment type="similarity">
    <text evidence="6">Belongs to the class IV-like SAM-binding methyltransferase superfamily. RNA methyltransferase TrmH family. TrmL subfamily.</text>
</comment>
<sequence>MAFNIVLLEPEIPANTGNIGRTCVATGTRLHLIEPLGFRLSEKDLKRAGMDYWPQLDVTTYVNYEDFLKKNPGARPYMATTKGPRVYTEAQFEPDCYIMFGKESAGIPEEILLENQERAIRIPMLGDTRSLNLSNSVAIVLYEALRQNDFPGMRLEGHLTRYDWK</sequence>
<evidence type="ECO:0000256" key="2">
    <source>
        <dbReference type="ARBA" id="ARBA00022603"/>
    </source>
</evidence>
<keyword evidence="2 6" id="KW-0489">Methyltransferase</keyword>
<evidence type="ECO:0000259" key="7">
    <source>
        <dbReference type="Pfam" id="PF00588"/>
    </source>
</evidence>
<dbReference type="InterPro" id="IPR029028">
    <property type="entry name" value="Alpha/beta_knot_MTases"/>
</dbReference>
<comment type="catalytic activity">
    <reaction evidence="6">
        <text>5-carboxymethylaminomethyluridine(34) in tRNA(Leu) + S-adenosyl-L-methionine = 5-carboxymethylaminomethyl-2'-O-methyluridine(34) in tRNA(Leu) + S-adenosyl-L-homocysteine + H(+)</text>
        <dbReference type="Rhea" id="RHEA:43088"/>
        <dbReference type="Rhea" id="RHEA-COMP:10333"/>
        <dbReference type="Rhea" id="RHEA-COMP:10334"/>
        <dbReference type="ChEBI" id="CHEBI:15378"/>
        <dbReference type="ChEBI" id="CHEBI:57856"/>
        <dbReference type="ChEBI" id="CHEBI:59789"/>
        <dbReference type="ChEBI" id="CHEBI:74508"/>
        <dbReference type="ChEBI" id="CHEBI:74511"/>
        <dbReference type="EC" id="2.1.1.207"/>
    </reaction>
</comment>
<comment type="function">
    <text evidence="6">Could methylate the ribose at the nucleotide 34 wobble position in tRNA.</text>
</comment>
<comment type="caution">
    <text evidence="8">The sequence shown here is derived from an EMBL/GenBank/DDBJ whole genome shotgun (WGS) entry which is preliminary data.</text>
</comment>
<feature type="binding site" evidence="6">
    <location>
        <position position="130"/>
    </location>
    <ligand>
        <name>S-adenosyl-L-methionine</name>
        <dbReference type="ChEBI" id="CHEBI:59789"/>
    </ligand>
</feature>
<protein>
    <recommendedName>
        <fullName evidence="6">Putative tRNA (cytidine(34)-2'-O)-methyltransferase</fullName>
        <ecNumber evidence="6">2.1.1.207</ecNumber>
    </recommendedName>
    <alternativeName>
        <fullName evidence="6">tRNA (cytidine/uridine-2'-O-)-methyltransferase</fullName>
    </alternativeName>
</protein>
<evidence type="ECO:0000256" key="5">
    <source>
        <dbReference type="ARBA" id="ARBA00022694"/>
    </source>
</evidence>
<keyword evidence="5 6" id="KW-0819">tRNA processing</keyword>
<dbReference type="HAMAP" id="MF_01885">
    <property type="entry name" value="tRNA_methyltr_TrmL"/>
    <property type="match status" value="1"/>
</dbReference>
<accession>A0ABV1FKT8</accession>
<dbReference type="InterPro" id="IPR029026">
    <property type="entry name" value="tRNA_m1G_MTases_N"/>
</dbReference>
<keyword evidence="1 6" id="KW-0963">Cytoplasm</keyword>
<keyword evidence="9" id="KW-1185">Reference proteome</keyword>
<dbReference type="PANTHER" id="PTHR42971">
    <property type="entry name" value="TRNA (CYTIDINE(34)-2'-O)-METHYLTRANSFERASE"/>
    <property type="match status" value="1"/>
</dbReference>
<dbReference type="CDD" id="cd18094">
    <property type="entry name" value="SpoU-like_TrmL"/>
    <property type="match status" value="1"/>
</dbReference>
<dbReference type="GO" id="GO:0032259">
    <property type="term" value="P:methylation"/>
    <property type="evidence" value="ECO:0007669"/>
    <property type="project" value="UniProtKB-KW"/>
</dbReference>
<dbReference type="RefSeq" id="WP_349165286.1">
    <property type="nucleotide sequence ID" value="NZ_JBBMFE010000017.1"/>
</dbReference>
<name>A0ABV1FKT8_9FIRM</name>
<dbReference type="Proteomes" id="UP001438008">
    <property type="component" value="Unassembled WGS sequence"/>
</dbReference>
<comment type="caution">
    <text evidence="6">Lacks conserved residue(s) required for the propagation of feature annotation.</text>
</comment>
<evidence type="ECO:0000313" key="9">
    <source>
        <dbReference type="Proteomes" id="UP001438008"/>
    </source>
</evidence>
<dbReference type="EMBL" id="JBBMFE010000017">
    <property type="protein sequence ID" value="MEQ2473703.1"/>
    <property type="molecule type" value="Genomic_DNA"/>
</dbReference>
<keyword evidence="3 6" id="KW-0808">Transferase</keyword>
<feature type="binding site" evidence="6">
    <location>
        <position position="101"/>
    </location>
    <ligand>
        <name>S-adenosyl-L-methionine</name>
        <dbReference type="ChEBI" id="CHEBI:59789"/>
    </ligand>
</feature>
<feature type="binding site" evidence="6">
    <location>
        <position position="122"/>
    </location>
    <ligand>
        <name>S-adenosyl-L-methionine</name>
        <dbReference type="ChEBI" id="CHEBI:59789"/>
    </ligand>
</feature>
<organism evidence="8 9">
    <name type="scientific">Laedolimicola intestinihominis</name>
    <dbReference type="NCBI Taxonomy" id="3133166"/>
    <lineage>
        <taxon>Bacteria</taxon>
        <taxon>Bacillati</taxon>
        <taxon>Bacillota</taxon>
        <taxon>Clostridia</taxon>
        <taxon>Lachnospirales</taxon>
        <taxon>Lachnospiraceae</taxon>
        <taxon>Laedolimicola</taxon>
    </lineage>
</organism>
<reference evidence="8 9" key="1">
    <citation type="submission" date="2024-03" db="EMBL/GenBank/DDBJ databases">
        <title>Human intestinal bacterial collection.</title>
        <authorList>
            <person name="Pauvert C."/>
            <person name="Hitch T.C.A."/>
            <person name="Clavel T."/>
        </authorList>
    </citation>
    <scope>NUCLEOTIDE SEQUENCE [LARGE SCALE GENOMIC DNA]</scope>
    <source>
        <strain evidence="8 9">CLA-AA-H132</strain>
    </source>
</reference>
<proteinExistence type="inferred from homology"/>
<feature type="domain" description="tRNA/rRNA methyltransferase SpoU type" evidence="7">
    <location>
        <begin position="3"/>
        <end position="142"/>
    </location>
</feature>
<evidence type="ECO:0000256" key="1">
    <source>
        <dbReference type="ARBA" id="ARBA00022490"/>
    </source>
</evidence>
<evidence type="ECO:0000256" key="6">
    <source>
        <dbReference type="HAMAP-Rule" id="MF_01885"/>
    </source>
</evidence>
<dbReference type="EC" id="2.1.1.207" evidence="6"/>
<dbReference type="SUPFAM" id="SSF75217">
    <property type="entry name" value="alpha/beta knot"/>
    <property type="match status" value="1"/>
</dbReference>
<dbReference type="PIRSF" id="PIRSF029256">
    <property type="entry name" value="SpoU_TrmH_prd"/>
    <property type="match status" value="1"/>
</dbReference>
<keyword evidence="4 6" id="KW-0949">S-adenosyl-L-methionine</keyword>
<evidence type="ECO:0000313" key="8">
    <source>
        <dbReference type="EMBL" id="MEQ2473703.1"/>
    </source>
</evidence>
<dbReference type="Gene3D" id="3.40.1280.10">
    <property type="match status" value="1"/>
</dbReference>
<evidence type="ECO:0000256" key="4">
    <source>
        <dbReference type="ARBA" id="ARBA00022691"/>
    </source>
</evidence>
<gene>
    <name evidence="8" type="ORF">WMO29_14580</name>
</gene>
<dbReference type="InterPro" id="IPR016914">
    <property type="entry name" value="TrmL"/>
</dbReference>
<dbReference type="GO" id="GO:0008168">
    <property type="term" value="F:methyltransferase activity"/>
    <property type="evidence" value="ECO:0007669"/>
    <property type="project" value="UniProtKB-KW"/>
</dbReference>
<evidence type="ECO:0000256" key="3">
    <source>
        <dbReference type="ARBA" id="ARBA00022679"/>
    </source>
</evidence>
<dbReference type="Pfam" id="PF00588">
    <property type="entry name" value="SpoU_methylase"/>
    <property type="match status" value="1"/>
</dbReference>
<dbReference type="PANTHER" id="PTHR42971:SF1">
    <property type="entry name" value="TRNA (CYTIDINE(34)-2'-O)-METHYLTRANSFERASE"/>
    <property type="match status" value="1"/>
</dbReference>
<comment type="subcellular location">
    <subcellularLocation>
        <location evidence="6">Cytoplasm</location>
    </subcellularLocation>
</comment>